<keyword evidence="3" id="KW-1185">Reference proteome</keyword>
<feature type="compositionally biased region" description="Basic and acidic residues" evidence="1">
    <location>
        <begin position="96"/>
        <end position="110"/>
    </location>
</feature>
<sequence>MVGDEMTVKHALYTEERSRQRGPEPEQEPSHFSGRLIHSKRKVALPSRKQKAESVNLLRSISEFHKETPSSTLVSIGKETAKDAIYIRGRRWFEKKENCKGEEREDEKLSNNEIGNRTPLISSAEEDDTKPAGEK</sequence>
<dbReference type="AlphaFoldDB" id="A0A1J9QBB4"/>
<dbReference type="Proteomes" id="UP000242791">
    <property type="component" value="Unassembled WGS sequence"/>
</dbReference>
<accession>A0A1J9QBB4</accession>
<feature type="compositionally biased region" description="Polar residues" evidence="1">
    <location>
        <begin position="111"/>
        <end position="121"/>
    </location>
</feature>
<name>A0A1J9QBB4_9EURO</name>
<dbReference type="VEuPathDB" id="FungiDB:ACJ73_09347"/>
<feature type="region of interest" description="Disordered" evidence="1">
    <location>
        <begin position="1"/>
        <end position="48"/>
    </location>
</feature>
<evidence type="ECO:0000313" key="2">
    <source>
        <dbReference type="EMBL" id="OJD12453.1"/>
    </source>
</evidence>
<feature type="region of interest" description="Disordered" evidence="1">
    <location>
        <begin position="96"/>
        <end position="135"/>
    </location>
</feature>
<gene>
    <name evidence="2" type="ORF">ACJ73_09347</name>
</gene>
<organism evidence="2 3">
    <name type="scientific">Blastomyces percursus</name>
    <dbReference type="NCBI Taxonomy" id="1658174"/>
    <lineage>
        <taxon>Eukaryota</taxon>
        <taxon>Fungi</taxon>
        <taxon>Dikarya</taxon>
        <taxon>Ascomycota</taxon>
        <taxon>Pezizomycotina</taxon>
        <taxon>Eurotiomycetes</taxon>
        <taxon>Eurotiomycetidae</taxon>
        <taxon>Onygenales</taxon>
        <taxon>Ajellomycetaceae</taxon>
        <taxon>Blastomyces</taxon>
    </lineage>
</organism>
<proteinExistence type="predicted"/>
<feature type="compositionally biased region" description="Basic and acidic residues" evidence="1">
    <location>
        <begin position="1"/>
        <end position="24"/>
    </location>
</feature>
<comment type="caution">
    <text evidence="2">The sequence shown here is derived from an EMBL/GenBank/DDBJ whole genome shotgun (WGS) entry which is preliminary data.</text>
</comment>
<evidence type="ECO:0000256" key="1">
    <source>
        <dbReference type="SAM" id="MobiDB-lite"/>
    </source>
</evidence>
<protein>
    <submittedName>
        <fullName evidence="2">Uncharacterized protein</fullName>
    </submittedName>
</protein>
<reference evidence="2 3" key="1">
    <citation type="submission" date="2015-08" db="EMBL/GenBank/DDBJ databases">
        <title>Emmonsia species relationships and genome sequence.</title>
        <authorList>
            <person name="Cuomo C.A."/>
            <person name="Schwartz I.S."/>
            <person name="Kenyon C."/>
            <person name="De Hoog G.S."/>
            <person name="Govender N.P."/>
            <person name="Botha A."/>
            <person name="Moreno L."/>
            <person name="De Vries M."/>
            <person name="Munoz J.F."/>
            <person name="Stielow J.B."/>
        </authorList>
    </citation>
    <scope>NUCLEOTIDE SEQUENCE [LARGE SCALE GENOMIC DNA]</scope>
    <source>
        <strain evidence="2 3">EI222</strain>
    </source>
</reference>
<evidence type="ECO:0000313" key="3">
    <source>
        <dbReference type="Proteomes" id="UP000242791"/>
    </source>
</evidence>
<dbReference type="EMBL" id="LGTZ01002590">
    <property type="protein sequence ID" value="OJD12453.1"/>
    <property type="molecule type" value="Genomic_DNA"/>
</dbReference>